<name>A0AAV4RZF1_CAEEX</name>
<protein>
    <recommendedName>
        <fullName evidence="3">LAGLIDADG homing endonuclease</fullName>
    </recommendedName>
</protein>
<evidence type="ECO:0000313" key="2">
    <source>
        <dbReference type="Proteomes" id="UP001054945"/>
    </source>
</evidence>
<accession>A0AAV4RZF1</accession>
<keyword evidence="2" id="KW-1185">Reference proteome</keyword>
<sequence>MNSGQRGDGKDMETFCGTYSSLNTSPDGDAFISEFKLLTVDLVRYYCIYKDKDGFLTKKIIAKEKERKRTSLKFIPDILLDAG</sequence>
<evidence type="ECO:0000313" key="1">
    <source>
        <dbReference type="EMBL" id="GIY25751.1"/>
    </source>
</evidence>
<evidence type="ECO:0008006" key="3">
    <source>
        <dbReference type="Google" id="ProtNLM"/>
    </source>
</evidence>
<dbReference type="AlphaFoldDB" id="A0AAV4RZF1"/>
<proteinExistence type="predicted"/>
<gene>
    <name evidence="1" type="ORF">CEXT_604931</name>
</gene>
<dbReference type="EMBL" id="BPLR01008572">
    <property type="protein sequence ID" value="GIY25751.1"/>
    <property type="molecule type" value="Genomic_DNA"/>
</dbReference>
<dbReference type="Proteomes" id="UP001054945">
    <property type="component" value="Unassembled WGS sequence"/>
</dbReference>
<organism evidence="1 2">
    <name type="scientific">Caerostris extrusa</name>
    <name type="common">Bark spider</name>
    <name type="synonym">Caerostris bankana</name>
    <dbReference type="NCBI Taxonomy" id="172846"/>
    <lineage>
        <taxon>Eukaryota</taxon>
        <taxon>Metazoa</taxon>
        <taxon>Ecdysozoa</taxon>
        <taxon>Arthropoda</taxon>
        <taxon>Chelicerata</taxon>
        <taxon>Arachnida</taxon>
        <taxon>Araneae</taxon>
        <taxon>Araneomorphae</taxon>
        <taxon>Entelegynae</taxon>
        <taxon>Araneoidea</taxon>
        <taxon>Araneidae</taxon>
        <taxon>Caerostris</taxon>
    </lineage>
</organism>
<comment type="caution">
    <text evidence="1">The sequence shown here is derived from an EMBL/GenBank/DDBJ whole genome shotgun (WGS) entry which is preliminary data.</text>
</comment>
<reference evidence="1 2" key="1">
    <citation type="submission" date="2021-06" db="EMBL/GenBank/DDBJ databases">
        <title>Caerostris extrusa draft genome.</title>
        <authorList>
            <person name="Kono N."/>
            <person name="Arakawa K."/>
        </authorList>
    </citation>
    <scope>NUCLEOTIDE SEQUENCE [LARGE SCALE GENOMIC DNA]</scope>
</reference>